<name>A0ABV1ABR7_9TELE</name>
<reference evidence="2 3" key="1">
    <citation type="submission" date="2021-06" db="EMBL/GenBank/DDBJ databases">
        <authorList>
            <person name="Palmer J.M."/>
        </authorList>
    </citation>
    <scope>NUCLEOTIDE SEQUENCE [LARGE SCALE GENOMIC DNA]</scope>
    <source>
        <strain evidence="2 3">AS_MEX2019</strain>
        <tissue evidence="2">Muscle</tissue>
    </source>
</reference>
<evidence type="ECO:0000313" key="3">
    <source>
        <dbReference type="Proteomes" id="UP001469553"/>
    </source>
</evidence>
<proteinExistence type="predicted"/>
<feature type="region of interest" description="Disordered" evidence="1">
    <location>
        <begin position="35"/>
        <end position="54"/>
    </location>
</feature>
<dbReference type="Proteomes" id="UP001469553">
    <property type="component" value="Unassembled WGS sequence"/>
</dbReference>
<keyword evidence="3" id="KW-1185">Reference proteome</keyword>
<organism evidence="2 3">
    <name type="scientific">Ameca splendens</name>
    <dbReference type="NCBI Taxonomy" id="208324"/>
    <lineage>
        <taxon>Eukaryota</taxon>
        <taxon>Metazoa</taxon>
        <taxon>Chordata</taxon>
        <taxon>Craniata</taxon>
        <taxon>Vertebrata</taxon>
        <taxon>Euteleostomi</taxon>
        <taxon>Actinopterygii</taxon>
        <taxon>Neopterygii</taxon>
        <taxon>Teleostei</taxon>
        <taxon>Neoteleostei</taxon>
        <taxon>Acanthomorphata</taxon>
        <taxon>Ovalentaria</taxon>
        <taxon>Atherinomorphae</taxon>
        <taxon>Cyprinodontiformes</taxon>
        <taxon>Goodeidae</taxon>
        <taxon>Ameca</taxon>
    </lineage>
</organism>
<protein>
    <submittedName>
        <fullName evidence="2">Uncharacterized protein</fullName>
    </submittedName>
</protein>
<comment type="caution">
    <text evidence="2">The sequence shown here is derived from an EMBL/GenBank/DDBJ whole genome shotgun (WGS) entry which is preliminary data.</text>
</comment>
<evidence type="ECO:0000313" key="2">
    <source>
        <dbReference type="EMBL" id="MEQ2315999.1"/>
    </source>
</evidence>
<gene>
    <name evidence="2" type="ORF">AMECASPLE_028156</name>
</gene>
<dbReference type="EMBL" id="JAHRIP010087708">
    <property type="protein sequence ID" value="MEQ2315999.1"/>
    <property type="molecule type" value="Genomic_DNA"/>
</dbReference>
<accession>A0ABV1ABR7</accession>
<evidence type="ECO:0000256" key="1">
    <source>
        <dbReference type="SAM" id="MobiDB-lite"/>
    </source>
</evidence>
<sequence length="111" mass="12035">MDAKLRQEQALATDIPHAFKNGNKTEEYQTQQASFSPALISPQRPPRSNKSLPTSDVSVCAGFALHTCVSASVNDCVLSLSMCVLPPPTIWVLFGEIFCKNHSHVVVGLPL</sequence>